<comment type="catalytic activity">
    <reaction evidence="1">
        <text>ATP + protein L-histidine = ADP + protein N-phospho-L-histidine.</text>
        <dbReference type="EC" id="2.7.13.3"/>
    </reaction>
</comment>
<evidence type="ECO:0000313" key="4">
    <source>
        <dbReference type="EMBL" id="CAA9493199.1"/>
    </source>
</evidence>
<name>A0A6J4S9D5_9SPHN</name>
<evidence type="ECO:0000259" key="3">
    <source>
        <dbReference type="PROSITE" id="PS50113"/>
    </source>
</evidence>
<dbReference type="GO" id="GO:0000155">
    <property type="term" value="F:phosphorelay sensor kinase activity"/>
    <property type="evidence" value="ECO:0007669"/>
    <property type="project" value="InterPro"/>
</dbReference>
<keyword evidence="4" id="KW-0418">Kinase</keyword>
<dbReference type="EMBL" id="CADCVZ010000006">
    <property type="protein sequence ID" value="CAA9493199.1"/>
    <property type="molecule type" value="Genomic_DNA"/>
</dbReference>
<dbReference type="Pfam" id="PF00512">
    <property type="entry name" value="HisKA"/>
    <property type="match status" value="1"/>
</dbReference>
<dbReference type="PANTHER" id="PTHR43065:SF42">
    <property type="entry name" value="TWO-COMPONENT SENSOR PPRA"/>
    <property type="match status" value="1"/>
</dbReference>
<dbReference type="PANTHER" id="PTHR43065">
    <property type="entry name" value="SENSOR HISTIDINE KINASE"/>
    <property type="match status" value="1"/>
</dbReference>
<dbReference type="AlphaFoldDB" id="A0A6J4S9D5"/>
<dbReference type="InterPro" id="IPR000700">
    <property type="entry name" value="PAS-assoc_C"/>
</dbReference>
<sequence length="171" mass="19017">MVEQVNPAHEAGLGFKLDEVRGKRLDEILPAELAGQVLGTYRHVLETGEIFQYRETYELAEGPTHWDTSIVPVRDTDGRIARLIGSSRNVTRQVTAEEVLRQSQKLESMGQLTGGVAHDFNNLLTPIIGSLDMLQQRGIGSEREQRLIGGAVQSAERAKTLVQRLLAFARR</sequence>
<dbReference type="InterPro" id="IPR013656">
    <property type="entry name" value="PAS_4"/>
</dbReference>
<reference evidence="4" key="1">
    <citation type="submission" date="2020-02" db="EMBL/GenBank/DDBJ databases">
        <authorList>
            <person name="Meier V. D."/>
        </authorList>
    </citation>
    <scope>NUCLEOTIDE SEQUENCE</scope>
    <source>
        <strain evidence="4">AVDCRST_MAG09</strain>
    </source>
</reference>
<dbReference type="Pfam" id="PF08448">
    <property type="entry name" value="PAS_4"/>
    <property type="match status" value="1"/>
</dbReference>
<dbReference type="PROSITE" id="PS50113">
    <property type="entry name" value="PAC"/>
    <property type="match status" value="1"/>
</dbReference>
<dbReference type="SMART" id="SM00388">
    <property type="entry name" value="HisKA"/>
    <property type="match status" value="1"/>
</dbReference>
<evidence type="ECO:0000256" key="1">
    <source>
        <dbReference type="ARBA" id="ARBA00000085"/>
    </source>
</evidence>
<dbReference type="EC" id="2.7.13.3" evidence="2"/>
<proteinExistence type="predicted"/>
<organism evidence="4">
    <name type="scientific">uncultured Sphingomonas sp</name>
    <dbReference type="NCBI Taxonomy" id="158754"/>
    <lineage>
        <taxon>Bacteria</taxon>
        <taxon>Pseudomonadati</taxon>
        <taxon>Pseudomonadota</taxon>
        <taxon>Alphaproteobacteria</taxon>
        <taxon>Sphingomonadales</taxon>
        <taxon>Sphingomonadaceae</taxon>
        <taxon>Sphingomonas</taxon>
        <taxon>environmental samples</taxon>
    </lineage>
</organism>
<dbReference type="InterPro" id="IPR035965">
    <property type="entry name" value="PAS-like_dom_sf"/>
</dbReference>
<dbReference type="NCBIfam" id="TIGR00229">
    <property type="entry name" value="sensory_box"/>
    <property type="match status" value="1"/>
</dbReference>
<dbReference type="InterPro" id="IPR003661">
    <property type="entry name" value="HisK_dim/P_dom"/>
</dbReference>
<dbReference type="InterPro" id="IPR000014">
    <property type="entry name" value="PAS"/>
</dbReference>
<dbReference type="CDD" id="cd00082">
    <property type="entry name" value="HisKA"/>
    <property type="match status" value="1"/>
</dbReference>
<accession>A0A6J4S9D5</accession>
<dbReference type="Gene3D" id="1.10.287.130">
    <property type="match status" value="1"/>
</dbReference>
<dbReference type="Gene3D" id="3.30.450.20">
    <property type="entry name" value="PAS domain"/>
    <property type="match status" value="1"/>
</dbReference>
<evidence type="ECO:0000256" key="2">
    <source>
        <dbReference type="ARBA" id="ARBA00012438"/>
    </source>
</evidence>
<gene>
    <name evidence="4" type="ORF">AVDCRST_MAG09-255</name>
</gene>
<keyword evidence="4" id="KW-0808">Transferase</keyword>
<feature type="domain" description="PAC" evidence="3">
    <location>
        <begin position="49"/>
        <end position="102"/>
    </location>
</feature>
<dbReference type="InterPro" id="IPR036097">
    <property type="entry name" value="HisK_dim/P_sf"/>
</dbReference>
<dbReference type="CDD" id="cd00130">
    <property type="entry name" value="PAS"/>
    <property type="match status" value="1"/>
</dbReference>
<protein>
    <recommendedName>
        <fullName evidence="2">histidine kinase</fullName>
        <ecNumber evidence="2">2.7.13.3</ecNumber>
    </recommendedName>
</protein>
<dbReference type="SUPFAM" id="SSF55785">
    <property type="entry name" value="PYP-like sensor domain (PAS domain)"/>
    <property type="match status" value="1"/>
</dbReference>
<dbReference type="SUPFAM" id="SSF47384">
    <property type="entry name" value="Homodimeric domain of signal transducing histidine kinase"/>
    <property type="match status" value="1"/>
</dbReference>